<reference evidence="1 2" key="1">
    <citation type="submission" date="2015-02" db="EMBL/GenBank/DDBJ databases">
        <authorList>
            <person name="Chooi Y.-H."/>
        </authorList>
    </citation>
    <scope>NUCLEOTIDE SEQUENCE [LARGE SCALE GENOMIC DNA]</scope>
    <source>
        <strain evidence="1">E3</strain>
    </source>
</reference>
<accession>A0A0G4IMP2</accession>
<dbReference type="OrthoDB" id="2139710at2759"/>
<dbReference type="AlphaFoldDB" id="A0A0G4IMP2"/>
<name>A0A0G4IMP2_PLABS</name>
<dbReference type="Proteomes" id="UP000039324">
    <property type="component" value="Unassembled WGS sequence"/>
</dbReference>
<dbReference type="OMA" id="GSKWPKT"/>
<dbReference type="EMBL" id="CDSF01000057">
    <property type="protein sequence ID" value="CEO96375.1"/>
    <property type="molecule type" value="Genomic_DNA"/>
</dbReference>
<evidence type="ECO:0000313" key="1">
    <source>
        <dbReference type="EMBL" id="CEO96375.1"/>
    </source>
</evidence>
<protein>
    <submittedName>
        <fullName evidence="1">Uncharacterized protein</fullName>
    </submittedName>
</protein>
<organism evidence="1 2">
    <name type="scientific">Plasmodiophora brassicae</name>
    <name type="common">Clubroot disease agent</name>
    <dbReference type="NCBI Taxonomy" id="37360"/>
    <lineage>
        <taxon>Eukaryota</taxon>
        <taxon>Sar</taxon>
        <taxon>Rhizaria</taxon>
        <taxon>Endomyxa</taxon>
        <taxon>Phytomyxea</taxon>
        <taxon>Plasmodiophorida</taxon>
        <taxon>Plasmodiophoridae</taxon>
        <taxon>Plasmodiophora</taxon>
    </lineage>
</organism>
<proteinExistence type="predicted"/>
<sequence>MDDLQDALAGQRRLRLHADRFVVAWNGVLALTFRGFPRGVSDVKATIAKRLSLPGENPGSRWPKVTLGACADGVTLSYEEMCRLQDLCESFSARLQAMASVDIHTLSFVRFACRSLERVKTRVDYPLAAADDDDVVDEDVGEEQRQAVLDVYAEMQDRRAYWKKVALEGNRTGHYREEHVESTLVAFLDDNAVIDVIERFQRAVDGILQPGRYEWIGRPHLHLTIRSLGQLS</sequence>
<keyword evidence="2" id="KW-1185">Reference proteome</keyword>
<evidence type="ECO:0000313" key="2">
    <source>
        <dbReference type="Proteomes" id="UP000039324"/>
    </source>
</evidence>
<gene>
    <name evidence="1" type="ORF">PBRA_005046</name>
</gene>